<feature type="compositionally biased region" description="Polar residues" evidence="8">
    <location>
        <begin position="228"/>
        <end position="239"/>
    </location>
</feature>
<evidence type="ECO:0000256" key="8">
    <source>
        <dbReference type="SAM" id="MobiDB-lite"/>
    </source>
</evidence>
<comment type="caution">
    <text evidence="11">The sequence shown here is derived from an EMBL/GenBank/DDBJ whole genome shotgun (WGS) entry which is preliminary data.</text>
</comment>
<keyword evidence="3" id="KW-0540">Nuclease</keyword>
<evidence type="ECO:0000313" key="11">
    <source>
        <dbReference type="EMBL" id="KAK1796396.1"/>
    </source>
</evidence>
<dbReference type="InterPro" id="IPR043502">
    <property type="entry name" value="DNA/RNA_pol_sf"/>
</dbReference>
<evidence type="ECO:0000259" key="10">
    <source>
        <dbReference type="Pfam" id="PF17919"/>
    </source>
</evidence>
<evidence type="ECO:0000256" key="1">
    <source>
        <dbReference type="ARBA" id="ARBA00022679"/>
    </source>
</evidence>
<feature type="domain" description="Reverse transcriptase/retrotransposon-derived protein RNase H-like" evidence="10">
    <location>
        <begin position="101"/>
        <end position="139"/>
    </location>
</feature>
<dbReference type="GO" id="GO:0016787">
    <property type="term" value="F:hydrolase activity"/>
    <property type="evidence" value="ECO:0007669"/>
    <property type="project" value="UniProtKB-KW"/>
</dbReference>
<evidence type="ECO:0000256" key="4">
    <source>
        <dbReference type="ARBA" id="ARBA00022759"/>
    </source>
</evidence>
<dbReference type="EMBL" id="JAROKS010000015">
    <property type="protein sequence ID" value="KAK1796396.1"/>
    <property type="molecule type" value="Genomic_DNA"/>
</dbReference>
<feature type="domain" description="Reverse transcriptase RNase H-like" evidence="9">
    <location>
        <begin position="143"/>
        <end position="204"/>
    </location>
</feature>
<dbReference type="SUPFAM" id="SSF56672">
    <property type="entry name" value="DNA/RNA polymerases"/>
    <property type="match status" value="1"/>
</dbReference>
<keyword evidence="2" id="KW-0548">Nucleotidyltransferase</keyword>
<keyword evidence="7" id="KW-0511">Multifunctional enzyme</keyword>
<gene>
    <name evidence="11" type="ORF">P4O66_009441</name>
</gene>
<dbReference type="Pfam" id="PF17919">
    <property type="entry name" value="RT_RNaseH_2"/>
    <property type="match status" value="1"/>
</dbReference>
<dbReference type="InterPro" id="IPR041373">
    <property type="entry name" value="RT_RNaseH"/>
</dbReference>
<reference evidence="11" key="1">
    <citation type="submission" date="2023-03" db="EMBL/GenBank/DDBJ databases">
        <title>Electrophorus voltai genome.</title>
        <authorList>
            <person name="Bian C."/>
        </authorList>
    </citation>
    <scope>NUCLEOTIDE SEQUENCE</scope>
    <source>
        <strain evidence="11">CB-2022</strain>
        <tissue evidence="11">Muscle</tissue>
    </source>
</reference>
<keyword evidence="12" id="KW-1185">Reference proteome</keyword>
<name>A0AAD9DWD2_9TELE</name>
<dbReference type="InterPro" id="IPR041577">
    <property type="entry name" value="RT_RNaseH_2"/>
</dbReference>
<organism evidence="11 12">
    <name type="scientific">Electrophorus voltai</name>
    <dbReference type="NCBI Taxonomy" id="2609070"/>
    <lineage>
        <taxon>Eukaryota</taxon>
        <taxon>Metazoa</taxon>
        <taxon>Chordata</taxon>
        <taxon>Craniata</taxon>
        <taxon>Vertebrata</taxon>
        <taxon>Euteleostomi</taxon>
        <taxon>Actinopterygii</taxon>
        <taxon>Neopterygii</taxon>
        <taxon>Teleostei</taxon>
        <taxon>Ostariophysi</taxon>
        <taxon>Gymnotiformes</taxon>
        <taxon>Gymnotoidei</taxon>
        <taxon>Gymnotidae</taxon>
        <taxon>Electrophorus</taxon>
    </lineage>
</organism>
<dbReference type="AlphaFoldDB" id="A0AAD9DWD2"/>
<protein>
    <recommendedName>
        <fullName evidence="13">Reverse transcriptase RNase H-like domain-containing protein</fullName>
    </recommendedName>
</protein>
<proteinExistence type="predicted"/>
<accession>A0AAD9DWD2</accession>
<evidence type="ECO:0000256" key="5">
    <source>
        <dbReference type="ARBA" id="ARBA00022801"/>
    </source>
</evidence>
<evidence type="ECO:0000256" key="2">
    <source>
        <dbReference type="ARBA" id="ARBA00022695"/>
    </source>
</evidence>
<keyword evidence="6" id="KW-0695">RNA-directed DNA polymerase</keyword>
<evidence type="ECO:0000313" key="12">
    <source>
        <dbReference type="Proteomes" id="UP001239994"/>
    </source>
</evidence>
<dbReference type="InterPro" id="IPR050951">
    <property type="entry name" value="Retrovirus_Pol_polyprotein"/>
</dbReference>
<dbReference type="GO" id="GO:0004519">
    <property type="term" value="F:endonuclease activity"/>
    <property type="evidence" value="ECO:0007669"/>
    <property type="project" value="UniProtKB-KW"/>
</dbReference>
<dbReference type="PANTHER" id="PTHR37984">
    <property type="entry name" value="PROTEIN CBG26694"/>
    <property type="match status" value="1"/>
</dbReference>
<keyword evidence="4" id="KW-0255">Endonuclease</keyword>
<sequence length="254" mass="29099">MEAVDRYVFVYLDVILIYSQTVDEHVTHVRRVLQLLLENHLFVKLEKSVFNARTISFWDLSSPTMSCAWTPARCSKFVRNFSAVAAPLIVLTRKMSGRFCWSTEAQQAFEELKRCLIKAPILKIPDAELPFVIGVDASEQNRANDVGNRELLVVKLVLEEWRHWLEGAKHPFLVWTDHKNLAYIEQAKRLNPCQARWGLFFARFDFTLSYRAGTKNIKPVALSRQWESSLPSAPPSSTDHPPKGVHHSANPVVD</sequence>
<feature type="region of interest" description="Disordered" evidence="8">
    <location>
        <begin position="228"/>
        <end position="254"/>
    </location>
</feature>
<dbReference type="Pfam" id="PF17917">
    <property type="entry name" value="RT_RNaseH"/>
    <property type="match status" value="1"/>
</dbReference>
<keyword evidence="1" id="KW-0808">Transferase</keyword>
<dbReference type="PANTHER" id="PTHR37984:SF5">
    <property type="entry name" value="PROTEIN NYNRIN-LIKE"/>
    <property type="match status" value="1"/>
</dbReference>
<evidence type="ECO:0000256" key="3">
    <source>
        <dbReference type="ARBA" id="ARBA00022722"/>
    </source>
</evidence>
<keyword evidence="5" id="KW-0378">Hydrolase</keyword>
<evidence type="ECO:0000256" key="6">
    <source>
        <dbReference type="ARBA" id="ARBA00022918"/>
    </source>
</evidence>
<dbReference type="InterPro" id="IPR043128">
    <property type="entry name" value="Rev_trsase/Diguanyl_cyclase"/>
</dbReference>
<dbReference type="Gene3D" id="3.30.70.270">
    <property type="match status" value="2"/>
</dbReference>
<dbReference type="Proteomes" id="UP001239994">
    <property type="component" value="Unassembled WGS sequence"/>
</dbReference>
<evidence type="ECO:0000256" key="7">
    <source>
        <dbReference type="ARBA" id="ARBA00023268"/>
    </source>
</evidence>
<evidence type="ECO:0008006" key="13">
    <source>
        <dbReference type="Google" id="ProtNLM"/>
    </source>
</evidence>
<evidence type="ECO:0000259" key="9">
    <source>
        <dbReference type="Pfam" id="PF17917"/>
    </source>
</evidence>
<dbReference type="GO" id="GO:0003964">
    <property type="term" value="F:RNA-directed DNA polymerase activity"/>
    <property type="evidence" value="ECO:0007669"/>
    <property type="project" value="UniProtKB-KW"/>
</dbReference>